<dbReference type="GO" id="GO:0004565">
    <property type="term" value="F:beta-galactosidase activity"/>
    <property type="evidence" value="ECO:0007669"/>
    <property type="project" value="UniProtKB-EC"/>
</dbReference>
<dbReference type="InterPro" id="IPR017853">
    <property type="entry name" value="GH"/>
</dbReference>
<dbReference type="InterPro" id="IPR003476">
    <property type="entry name" value="Glyco_hydro_42"/>
</dbReference>
<gene>
    <name evidence="10" type="ORF">ACFQDO_13130</name>
</gene>
<dbReference type="SUPFAM" id="SSF52317">
    <property type="entry name" value="Class I glutamine amidotransferase-like"/>
    <property type="match status" value="1"/>
</dbReference>
<reference evidence="11" key="1">
    <citation type="journal article" date="2019" name="Int. J. Syst. Evol. Microbiol.">
        <title>The Global Catalogue of Microorganisms (GCM) 10K type strain sequencing project: providing services to taxonomists for standard genome sequencing and annotation.</title>
        <authorList>
            <consortium name="The Broad Institute Genomics Platform"/>
            <consortium name="The Broad Institute Genome Sequencing Center for Infectious Disease"/>
            <person name="Wu L."/>
            <person name="Ma J."/>
        </authorList>
    </citation>
    <scope>NUCLEOTIDE SEQUENCE [LARGE SCALE GENOMIC DNA]</scope>
    <source>
        <strain evidence="11">KACC 14249</strain>
    </source>
</reference>
<feature type="domain" description="Beta-galactosidase trimerisation" evidence="8">
    <location>
        <begin position="396"/>
        <end position="602"/>
    </location>
</feature>
<dbReference type="Pfam" id="PF08532">
    <property type="entry name" value="Glyco_hydro_42M"/>
    <property type="match status" value="1"/>
</dbReference>
<dbReference type="SUPFAM" id="SSF51445">
    <property type="entry name" value="(Trans)glycosidases"/>
    <property type="match status" value="1"/>
</dbReference>
<dbReference type="Proteomes" id="UP001596189">
    <property type="component" value="Unassembled WGS sequence"/>
</dbReference>
<accession>A0ABW1JFE9</accession>
<dbReference type="PANTHER" id="PTHR36447:SF1">
    <property type="entry name" value="BETA-GALACTOSIDASE GANA"/>
    <property type="match status" value="1"/>
</dbReference>
<comment type="caution">
    <text evidence="10">The sequence shown here is derived from an EMBL/GenBank/DDBJ whole genome shotgun (WGS) entry which is preliminary data.</text>
</comment>
<evidence type="ECO:0000256" key="2">
    <source>
        <dbReference type="ARBA" id="ARBA00005940"/>
    </source>
</evidence>
<dbReference type="Pfam" id="PF02449">
    <property type="entry name" value="Glyco_hydro_42"/>
    <property type="match status" value="1"/>
</dbReference>
<dbReference type="InterPro" id="IPR013780">
    <property type="entry name" value="Glyco_hydro_b"/>
</dbReference>
<evidence type="ECO:0000313" key="10">
    <source>
        <dbReference type="EMBL" id="MFC6008072.1"/>
    </source>
</evidence>
<dbReference type="InterPro" id="IPR029062">
    <property type="entry name" value="Class_I_gatase-like"/>
</dbReference>
<feature type="domain" description="Glycoside hydrolase family 42 N-terminal" evidence="7">
    <location>
        <begin position="14"/>
        <end position="384"/>
    </location>
</feature>
<feature type="domain" description="Beta-galactosidase C-terminal" evidence="9">
    <location>
        <begin position="617"/>
        <end position="672"/>
    </location>
</feature>
<dbReference type="EC" id="3.2.1.23" evidence="3 6"/>
<keyword evidence="4 6" id="KW-0378">Hydrolase</keyword>
<dbReference type="EMBL" id="JBHSRD010000004">
    <property type="protein sequence ID" value="MFC6008072.1"/>
    <property type="molecule type" value="Genomic_DNA"/>
</dbReference>
<dbReference type="Gene3D" id="3.40.50.880">
    <property type="match status" value="1"/>
</dbReference>
<name>A0ABW1JFE9_9ACTN</name>
<dbReference type="Gene3D" id="2.60.40.1180">
    <property type="entry name" value="Golgi alpha-mannosidase II"/>
    <property type="match status" value="1"/>
</dbReference>
<organism evidence="10 11">
    <name type="scientific">Angustibacter luteus</name>
    <dbReference type="NCBI Taxonomy" id="658456"/>
    <lineage>
        <taxon>Bacteria</taxon>
        <taxon>Bacillati</taxon>
        <taxon>Actinomycetota</taxon>
        <taxon>Actinomycetes</taxon>
        <taxon>Kineosporiales</taxon>
        <taxon>Kineosporiaceae</taxon>
    </lineage>
</organism>
<dbReference type="PANTHER" id="PTHR36447">
    <property type="entry name" value="BETA-GALACTOSIDASE GANA"/>
    <property type="match status" value="1"/>
</dbReference>
<keyword evidence="11" id="KW-1185">Reference proteome</keyword>
<evidence type="ECO:0000256" key="4">
    <source>
        <dbReference type="ARBA" id="ARBA00022801"/>
    </source>
</evidence>
<evidence type="ECO:0000313" key="11">
    <source>
        <dbReference type="Proteomes" id="UP001596189"/>
    </source>
</evidence>
<dbReference type="InterPro" id="IPR013739">
    <property type="entry name" value="Beta_galactosidase_C"/>
</dbReference>
<evidence type="ECO:0000259" key="8">
    <source>
        <dbReference type="Pfam" id="PF08532"/>
    </source>
</evidence>
<dbReference type="Gene3D" id="3.20.20.80">
    <property type="entry name" value="Glycosidases"/>
    <property type="match status" value="1"/>
</dbReference>
<dbReference type="InterPro" id="IPR013529">
    <property type="entry name" value="Glyco_hydro_42_N"/>
</dbReference>
<keyword evidence="5 6" id="KW-0326">Glycosidase</keyword>
<proteinExistence type="inferred from homology"/>
<dbReference type="Pfam" id="PF08533">
    <property type="entry name" value="Glyco_hydro_42C"/>
    <property type="match status" value="1"/>
</dbReference>
<sequence>MRSWPTRSLALGGDYNPEQWPEHVWDEDVRLMGEAGVTFATVGVFSWSLLEPEPGRFDTDWLDRVLDLLHANDIAADLATATASPPPWMFHLDHDLLPERSDGTRLWPGGRQHYCPSNSTYRERSLQLVEHLATRYHDHPSVAMWHVGNEYACHDAPCYCDRCAVRFRAWLQRRYGDVDAMNEAWGTAFWSQRYTSFDQVLPPREAPTVPNPTQALDYRRFTSDNILELFVAERDVLHRLSPGIPVTTNFMTLSHFRHLDYFVWGPEQDVVSTDNYVVAAEPDPEAELAFSGDLTRGIAGGRPWMLMEHSTSAVNWQPVNQAKRPGATLRNSLAHVAHGADTLGFFQWRAAKAGAEKFHSALLPHAGTDSRLWREVVQLGEVCERLAEVVGTTVQAQVAVLWDYDAGWATDQPSHPSSLVRYGDDAHAIHRALLLRGITADVVHPSADLSGYALVVVPTLYAVDDAVADSLHAAADRGASVLVTFFSGIVDGNAHIRLGGYPGAFRELLGVRVEEFAPLMPGEQVALDDFPDVVGATATVWTEHLHLTGATAQASFTNGPLPGVPALTRNAVGQGAAWYLATRLDEASLGALVDRLVAESGVQPAASAPAVAPAPYGLELVRRSGDGRSYLFAINHTEYALTITANGHDLVADVPVTGELTVAPGAVAVVREQV</sequence>
<dbReference type="InterPro" id="IPR013738">
    <property type="entry name" value="Beta_galactosidase_Trimer"/>
</dbReference>
<evidence type="ECO:0000259" key="7">
    <source>
        <dbReference type="Pfam" id="PF02449"/>
    </source>
</evidence>
<dbReference type="PIRSF" id="PIRSF001084">
    <property type="entry name" value="B-galactosidase"/>
    <property type="match status" value="1"/>
</dbReference>
<comment type="catalytic activity">
    <reaction evidence="1 6">
        <text>Hydrolysis of terminal non-reducing beta-D-galactose residues in beta-D-galactosides.</text>
        <dbReference type="EC" id="3.2.1.23"/>
    </reaction>
</comment>
<evidence type="ECO:0000256" key="1">
    <source>
        <dbReference type="ARBA" id="ARBA00001412"/>
    </source>
</evidence>
<dbReference type="CDD" id="cd03143">
    <property type="entry name" value="A4_beta-galactosidase_middle_domain"/>
    <property type="match status" value="1"/>
</dbReference>
<protein>
    <recommendedName>
        <fullName evidence="3 6">Beta-galactosidase</fullName>
        <shortName evidence="6">Beta-gal</shortName>
        <ecNumber evidence="3 6">3.2.1.23</ecNumber>
    </recommendedName>
</protein>
<dbReference type="RefSeq" id="WP_345715237.1">
    <property type="nucleotide sequence ID" value="NZ_BAABFP010000002.1"/>
</dbReference>
<evidence type="ECO:0000256" key="3">
    <source>
        <dbReference type="ARBA" id="ARBA00012756"/>
    </source>
</evidence>
<evidence type="ECO:0000256" key="6">
    <source>
        <dbReference type="PIRNR" id="PIRNR001084"/>
    </source>
</evidence>
<evidence type="ECO:0000259" key="9">
    <source>
        <dbReference type="Pfam" id="PF08533"/>
    </source>
</evidence>
<evidence type="ECO:0000256" key="5">
    <source>
        <dbReference type="ARBA" id="ARBA00023295"/>
    </source>
</evidence>
<comment type="similarity">
    <text evidence="2 6">Belongs to the glycosyl hydrolase 42 family.</text>
</comment>